<keyword evidence="3" id="KW-1185">Reference proteome</keyword>
<organism evidence="2 3">
    <name type="scientific">Puccinia triticina</name>
    <dbReference type="NCBI Taxonomy" id="208348"/>
    <lineage>
        <taxon>Eukaryota</taxon>
        <taxon>Fungi</taxon>
        <taxon>Dikarya</taxon>
        <taxon>Basidiomycota</taxon>
        <taxon>Pucciniomycotina</taxon>
        <taxon>Pucciniomycetes</taxon>
        <taxon>Pucciniales</taxon>
        <taxon>Pucciniaceae</taxon>
        <taxon>Puccinia</taxon>
    </lineage>
</organism>
<evidence type="ECO:0000313" key="2">
    <source>
        <dbReference type="EMBL" id="WAQ86930.1"/>
    </source>
</evidence>
<dbReference type="RefSeq" id="XP_053022485.1">
    <property type="nucleotide sequence ID" value="XM_053171288.1"/>
</dbReference>
<sequence>MANPSEDVQVQDQVPEPRIGGATAWTEPPNSELGGATAKDFPVTTAGSSN</sequence>
<gene>
    <name evidence="2" type="ORF">PtA15_7A659</name>
</gene>
<dbReference type="Proteomes" id="UP001164743">
    <property type="component" value="Chromosome 7A"/>
</dbReference>
<name>A0ABY7CT35_9BASI</name>
<proteinExistence type="predicted"/>
<evidence type="ECO:0000256" key="1">
    <source>
        <dbReference type="SAM" id="MobiDB-lite"/>
    </source>
</evidence>
<accession>A0ABY7CT35</accession>
<evidence type="ECO:0000313" key="3">
    <source>
        <dbReference type="Proteomes" id="UP001164743"/>
    </source>
</evidence>
<feature type="compositionally biased region" description="Polar residues" evidence="1">
    <location>
        <begin position="1"/>
        <end position="12"/>
    </location>
</feature>
<dbReference type="GeneID" id="77812183"/>
<dbReference type="EMBL" id="CP110427">
    <property type="protein sequence ID" value="WAQ86930.1"/>
    <property type="molecule type" value="Genomic_DNA"/>
</dbReference>
<feature type="region of interest" description="Disordered" evidence="1">
    <location>
        <begin position="1"/>
        <end position="50"/>
    </location>
</feature>
<protein>
    <submittedName>
        <fullName evidence="2">Uncharacterized protein</fullName>
    </submittedName>
</protein>
<reference evidence="2" key="1">
    <citation type="submission" date="2022-10" db="EMBL/GenBank/DDBJ databases">
        <title>Puccinia triticina Genome sequencing and assembly.</title>
        <authorList>
            <person name="Li C."/>
        </authorList>
    </citation>
    <scope>NUCLEOTIDE SEQUENCE</scope>
    <source>
        <strain evidence="2">Pt15</strain>
    </source>
</reference>